<dbReference type="Proteomes" id="UP001560685">
    <property type="component" value="Unassembled WGS sequence"/>
</dbReference>
<sequence>MNEVLDVSHIIQLAVAPVFLLAGIGALLNVVTHRLARVIDRARVLEAQLADQPDPNNLSRIKEELGALDKRMLYAQRAIWLFSTAALLICVVVATLFIGEFIAANIEALIAIMFITTMLAMIVGLILFLMEISVATRTLRVRAALFAK</sequence>
<dbReference type="InterPro" id="IPR021279">
    <property type="entry name" value="DUF2721"/>
</dbReference>
<feature type="transmembrane region" description="Helical" evidence="1">
    <location>
        <begin position="78"/>
        <end position="102"/>
    </location>
</feature>
<keyword evidence="1" id="KW-0472">Membrane</keyword>
<feature type="transmembrane region" description="Helical" evidence="1">
    <location>
        <begin position="108"/>
        <end position="130"/>
    </location>
</feature>
<feature type="transmembrane region" description="Helical" evidence="1">
    <location>
        <begin position="12"/>
        <end position="31"/>
    </location>
</feature>
<keyword evidence="1" id="KW-0812">Transmembrane</keyword>
<evidence type="ECO:0000256" key="1">
    <source>
        <dbReference type="SAM" id="Phobius"/>
    </source>
</evidence>
<keyword evidence="1" id="KW-1133">Transmembrane helix</keyword>
<organism evidence="2 3">
    <name type="scientific">Hyphococcus lacteus</name>
    <dbReference type="NCBI Taxonomy" id="3143536"/>
    <lineage>
        <taxon>Bacteria</taxon>
        <taxon>Pseudomonadati</taxon>
        <taxon>Pseudomonadota</taxon>
        <taxon>Alphaproteobacteria</taxon>
        <taxon>Parvularculales</taxon>
        <taxon>Parvularculaceae</taxon>
        <taxon>Hyphococcus</taxon>
    </lineage>
</organism>
<dbReference type="RefSeq" id="WP_369312555.1">
    <property type="nucleotide sequence ID" value="NZ_JBEHZE010000001.1"/>
</dbReference>
<reference evidence="2 3" key="1">
    <citation type="submission" date="2024-05" db="EMBL/GenBank/DDBJ databases">
        <title>Three bacterial strains, DH-69, EH-24, and ECK-19 isolated from coastal sediments.</title>
        <authorList>
            <person name="Ye Y.-Q."/>
            <person name="Du Z.-J."/>
        </authorList>
    </citation>
    <scope>NUCLEOTIDE SEQUENCE [LARGE SCALE GENOMIC DNA]</scope>
    <source>
        <strain evidence="2 3">ECK-19</strain>
    </source>
</reference>
<proteinExistence type="predicted"/>
<dbReference type="EMBL" id="JBEHZE010000001">
    <property type="protein sequence ID" value="MEX6632631.1"/>
    <property type="molecule type" value="Genomic_DNA"/>
</dbReference>
<evidence type="ECO:0000313" key="2">
    <source>
        <dbReference type="EMBL" id="MEX6632631.1"/>
    </source>
</evidence>
<accession>A0ABV3Z1G2</accession>
<gene>
    <name evidence="2" type="ORF">ABFZ84_03635</name>
</gene>
<keyword evidence="3" id="KW-1185">Reference proteome</keyword>
<protein>
    <submittedName>
        <fullName evidence="2">DUF2721 domain-containing protein</fullName>
    </submittedName>
</protein>
<evidence type="ECO:0000313" key="3">
    <source>
        <dbReference type="Proteomes" id="UP001560685"/>
    </source>
</evidence>
<name>A0ABV3Z1G2_9PROT</name>
<dbReference type="Pfam" id="PF11026">
    <property type="entry name" value="DUF2721"/>
    <property type="match status" value="1"/>
</dbReference>
<comment type="caution">
    <text evidence="2">The sequence shown here is derived from an EMBL/GenBank/DDBJ whole genome shotgun (WGS) entry which is preliminary data.</text>
</comment>